<dbReference type="Proteomes" id="UP000298663">
    <property type="component" value="Unassembled WGS sequence"/>
</dbReference>
<evidence type="ECO:0000313" key="2">
    <source>
        <dbReference type="EMBL" id="TMS33446.1"/>
    </source>
</evidence>
<reference evidence="2 3" key="1">
    <citation type="journal article" date="2015" name="Genome Biol.">
        <title>Comparative genomics of Steinernema reveals deeply conserved gene regulatory networks.</title>
        <authorList>
            <person name="Dillman A.R."/>
            <person name="Macchietto M."/>
            <person name="Porter C.F."/>
            <person name="Rogers A."/>
            <person name="Williams B."/>
            <person name="Antoshechkin I."/>
            <person name="Lee M.M."/>
            <person name="Goodwin Z."/>
            <person name="Lu X."/>
            <person name="Lewis E.E."/>
            <person name="Goodrich-Blair H."/>
            <person name="Stock S.P."/>
            <person name="Adams B.J."/>
            <person name="Sternberg P.W."/>
            <person name="Mortazavi A."/>
        </authorList>
    </citation>
    <scope>NUCLEOTIDE SEQUENCE [LARGE SCALE GENOMIC DNA]</scope>
    <source>
        <strain evidence="2 3">ALL</strain>
    </source>
</reference>
<feature type="compositionally biased region" description="Polar residues" evidence="1">
    <location>
        <begin position="58"/>
        <end position="73"/>
    </location>
</feature>
<feature type="region of interest" description="Disordered" evidence="1">
    <location>
        <begin position="172"/>
        <end position="193"/>
    </location>
</feature>
<name>A0A4U8UKV0_STECR</name>
<protein>
    <submittedName>
        <fullName evidence="2">Uncharacterized protein</fullName>
    </submittedName>
</protein>
<evidence type="ECO:0000313" key="3">
    <source>
        <dbReference type="Proteomes" id="UP000298663"/>
    </source>
</evidence>
<organism evidence="2 3">
    <name type="scientific">Steinernema carpocapsae</name>
    <name type="common">Entomopathogenic nematode</name>
    <dbReference type="NCBI Taxonomy" id="34508"/>
    <lineage>
        <taxon>Eukaryota</taxon>
        <taxon>Metazoa</taxon>
        <taxon>Ecdysozoa</taxon>
        <taxon>Nematoda</taxon>
        <taxon>Chromadorea</taxon>
        <taxon>Rhabditida</taxon>
        <taxon>Tylenchina</taxon>
        <taxon>Panagrolaimomorpha</taxon>
        <taxon>Strongyloidoidea</taxon>
        <taxon>Steinernematidae</taxon>
        <taxon>Steinernema</taxon>
    </lineage>
</organism>
<accession>A0A4U8UKV0</accession>
<comment type="caution">
    <text evidence="2">The sequence shown here is derived from an EMBL/GenBank/DDBJ whole genome shotgun (WGS) entry which is preliminary data.</text>
</comment>
<evidence type="ECO:0000256" key="1">
    <source>
        <dbReference type="SAM" id="MobiDB-lite"/>
    </source>
</evidence>
<reference evidence="2 3" key="2">
    <citation type="journal article" date="2019" name="G3 (Bethesda)">
        <title>Hybrid Assembly of the Genome of the Entomopathogenic Nematode Steinernema carpocapsae Identifies the X-Chromosome.</title>
        <authorList>
            <person name="Serra L."/>
            <person name="Macchietto M."/>
            <person name="Macias-Munoz A."/>
            <person name="McGill C.J."/>
            <person name="Rodriguez I.M."/>
            <person name="Rodriguez B."/>
            <person name="Murad R."/>
            <person name="Mortazavi A."/>
        </authorList>
    </citation>
    <scope>NUCLEOTIDE SEQUENCE [LARGE SCALE GENOMIC DNA]</scope>
    <source>
        <strain evidence="2 3">ALL</strain>
    </source>
</reference>
<gene>
    <name evidence="2" type="ORF">L596_001185</name>
</gene>
<feature type="compositionally biased region" description="Polar residues" evidence="1">
    <location>
        <begin position="172"/>
        <end position="184"/>
    </location>
</feature>
<proteinExistence type="predicted"/>
<sequence length="229" mass="25173">MDTTPSLMAVVSIRPNVPEMDPCFLTARTRVPRTADVAEDMLPTTSKLKPGPPSSPPNATISTADMSASRSTSDCTLPNDMTCWSIGSGRINCTLTDNVVYLHTRSRRSYRTNYNHGSSGYNTGRNNGGQTLCRNVNGGELCENVENYDSQCRDRANGGRLCNTAPIVYDNSRTTSASPTTQSNHLRRRRHKPTEQITALKYPLTIVSDDTTYIFASSSATYLKHIQNV</sequence>
<feature type="region of interest" description="Disordered" evidence="1">
    <location>
        <begin position="42"/>
        <end position="73"/>
    </location>
</feature>
<dbReference type="AlphaFoldDB" id="A0A4U8UKV0"/>
<dbReference type="EMBL" id="AZBU02000001">
    <property type="protein sequence ID" value="TMS33446.1"/>
    <property type="molecule type" value="Genomic_DNA"/>
</dbReference>
<keyword evidence="3" id="KW-1185">Reference proteome</keyword>